<dbReference type="PANTHER" id="PTHR11695:SF294">
    <property type="entry name" value="RETICULON-4-INTERACTING PROTEIN 1, MITOCHONDRIAL"/>
    <property type="match status" value="1"/>
</dbReference>
<evidence type="ECO:0000313" key="3">
    <source>
        <dbReference type="EMBL" id="WAZ22777.1"/>
    </source>
</evidence>
<dbReference type="InterPro" id="IPR020843">
    <property type="entry name" value="ER"/>
</dbReference>
<dbReference type="InterPro" id="IPR013154">
    <property type="entry name" value="ADH-like_N"/>
</dbReference>
<keyword evidence="4" id="KW-1185">Reference proteome</keyword>
<dbReference type="Gene3D" id="3.90.180.10">
    <property type="entry name" value="Medium-chain alcohol dehydrogenases, catalytic domain"/>
    <property type="match status" value="1"/>
</dbReference>
<dbReference type="RefSeq" id="WP_269660374.1">
    <property type="nucleotide sequence ID" value="NZ_CP114413.1"/>
</dbReference>
<reference evidence="3" key="1">
    <citation type="submission" date="2022-12" db="EMBL/GenBank/DDBJ databases">
        <authorList>
            <person name="Ruckert C."/>
            <person name="Busche T."/>
            <person name="Kalinowski J."/>
            <person name="Wittmann C."/>
        </authorList>
    </citation>
    <scope>NUCLEOTIDE SEQUENCE</scope>
    <source>
        <strain evidence="3">DSM 40467</strain>
    </source>
</reference>
<dbReference type="Gene3D" id="3.40.50.720">
    <property type="entry name" value="NAD(P)-binding Rossmann-like Domain"/>
    <property type="match status" value="1"/>
</dbReference>
<evidence type="ECO:0000313" key="4">
    <source>
        <dbReference type="Proteomes" id="UP001164439"/>
    </source>
</evidence>
<dbReference type="PANTHER" id="PTHR11695">
    <property type="entry name" value="ALCOHOL DEHYDROGENASE RELATED"/>
    <property type="match status" value="1"/>
</dbReference>
<dbReference type="SMART" id="SM00829">
    <property type="entry name" value="PKS_ER"/>
    <property type="match status" value="1"/>
</dbReference>
<dbReference type="Pfam" id="PF08240">
    <property type="entry name" value="ADH_N"/>
    <property type="match status" value="1"/>
</dbReference>
<feature type="domain" description="Enoyl reductase (ER)" evidence="2">
    <location>
        <begin position="20"/>
        <end position="319"/>
    </location>
</feature>
<sequence length="321" mass="33538">MTSAPMKAVPMKAAVTTGVGAPDVLRLTEVERPQPLPTEVLVRVGAAGVNPVDWKIRAGVFPSGALGAPPFVQGWDVAGVVESGPRVTRFEPGDEVFGLIGFPRPGGAYAEYVTAPARQFARKPAGLSFEEAAALPLAGLTAWQTLVETARIGLGDKVLVTAAAGGVGHLAAQIARSHGAEVTGTARAEKHDFLREVGVDHPVDYRTGPVHHTVTGQDVVLDLLGGEHSFELLRTLRPGGLLITVIGHVSPELTTLAAALGVRVTGFLVEPDHAGLEALATLVEAGRLKVRVDQVFKLAEAAKAHEYGESDRTTGKIVLVP</sequence>
<proteinExistence type="predicted"/>
<evidence type="ECO:0000256" key="1">
    <source>
        <dbReference type="ARBA" id="ARBA00023002"/>
    </source>
</evidence>
<evidence type="ECO:0000259" key="2">
    <source>
        <dbReference type="SMART" id="SM00829"/>
    </source>
</evidence>
<name>A0ABY7KI07_9ACTN</name>
<dbReference type="InterPro" id="IPR050700">
    <property type="entry name" value="YIM1/Zinc_Alcohol_DH_Fams"/>
</dbReference>
<dbReference type="SUPFAM" id="SSF51735">
    <property type="entry name" value="NAD(P)-binding Rossmann-fold domains"/>
    <property type="match status" value="1"/>
</dbReference>
<gene>
    <name evidence="3" type="ORF">STRCI_004071</name>
</gene>
<dbReference type="InterPro" id="IPR011032">
    <property type="entry name" value="GroES-like_sf"/>
</dbReference>
<dbReference type="InterPro" id="IPR002364">
    <property type="entry name" value="Quin_OxRdtase/zeta-crystal_CS"/>
</dbReference>
<dbReference type="InterPro" id="IPR036291">
    <property type="entry name" value="NAD(P)-bd_dom_sf"/>
</dbReference>
<dbReference type="Proteomes" id="UP001164439">
    <property type="component" value="Chromosome"/>
</dbReference>
<protein>
    <submittedName>
        <fullName evidence="3">NADP-dependent oxidoreductase</fullName>
    </submittedName>
</protein>
<dbReference type="EMBL" id="CP114413">
    <property type="protein sequence ID" value="WAZ22777.1"/>
    <property type="molecule type" value="Genomic_DNA"/>
</dbReference>
<dbReference type="SUPFAM" id="SSF50129">
    <property type="entry name" value="GroES-like"/>
    <property type="match status" value="1"/>
</dbReference>
<keyword evidence="1" id="KW-0560">Oxidoreductase</keyword>
<dbReference type="CDD" id="cd05289">
    <property type="entry name" value="MDR_like_2"/>
    <property type="match status" value="1"/>
</dbReference>
<dbReference type="Pfam" id="PF13602">
    <property type="entry name" value="ADH_zinc_N_2"/>
    <property type="match status" value="1"/>
</dbReference>
<dbReference type="PROSITE" id="PS01162">
    <property type="entry name" value="QOR_ZETA_CRYSTAL"/>
    <property type="match status" value="1"/>
</dbReference>
<accession>A0ABY7KI07</accession>
<organism evidence="3 4">
    <name type="scientific">Streptomyces cinnabarinus</name>
    <dbReference type="NCBI Taxonomy" id="67287"/>
    <lineage>
        <taxon>Bacteria</taxon>
        <taxon>Bacillati</taxon>
        <taxon>Actinomycetota</taxon>
        <taxon>Actinomycetes</taxon>
        <taxon>Kitasatosporales</taxon>
        <taxon>Streptomycetaceae</taxon>
        <taxon>Streptomyces</taxon>
    </lineage>
</organism>